<dbReference type="EMBL" id="KV907507">
    <property type="protein sequence ID" value="OOF92375.1"/>
    <property type="molecule type" value="Genomic_DNA"/>
</dbReference>
<evidence type="ECO:0000313" key="3">
    <source>
        <dbReference type="Proteomes" id="UP000188318"/>
    </source>
</evidence>
<protein>
    <submittedName>
        <fullName evidence="2">Uncharacterized protein</fullName>
    </submittedName>
</protein>
<sequence length="71" mass="7796">MKLEEERGLILVYGRGEGHDTSESPAMTFSSSTSHPHWDQPYPNDASPSGQWSSSANQNGSHIKVLRPSID</sequence>
<accession>A0A1R3RD23</accession>
<feature type="compositionally biased region" description="Polar residues" evidence="1">
    <location>
        <begin position="23"/>
        <end position="35"/>
    </location>
</feature>
<feature type="region of interest" description="Disordered" evidence="1">
    <location>
        <begin position="1"/>
        <end position="71"/>
    </location>
</feature>
<organism evidence="2 3">
    <name type="scientific">Aspergillus carbonarius (strain ITEM 5010)</name>
    <dbReference type="NCBI Taxonomy" id="602072"/>
    <lineage>
        <taxon>Eukaryota</taxon>
        <taxon>Fungi</taxon>
        <taxon>Dikarya</taxon>
        <taxon>Ascomycota</taxon>
        <taxon>Pezizomycotina</taxon>
        <taxon>Eurotiomycetes</taxon>
        <taxon>Eurotiomycetidae</taxon>
        <taxon>Eurotiales</taxon>
        <taxon>Aspergillaceae</taxon>
        <taxon>Aspergillus</taxon>
        <taxon>Aspergillus subgen. Circumdati</taxon>
    </lineage>
</organism>
<proteinExistence type="predicted"/>
<evidence type="ECO:0000313" key="2">
    <source>
        <dbReference type="EMBL" id="OOF92375.1"/>
    </source>
</evidence>
<dbReference type="AlphaFoldDB" id="A0A1R3RD23"/>
<dbReference type="STRING" id="602072.A0A1R3RD23"/>
<name>A0A1R3RD23_ASPC5</name>
<feature type="compositionally biased region" description="Polar residues" evidence="1">
    <location>
        <begin position="46"/>
        <end position="61"/>
    </location>
</feature>
<keyword evidence="3" id="KW-1185">Reference proteome</keyword>
<evidence type="ECO:0000256" key="1">
    <source>
        <dbReference type="SAM" id="MobiDB-lite"/>
    </source>
</evidence>
<feature type="non-terminal residue" evidence="2">
    <location>
        <position position="71"/>
    </location>
</feature>
<dbReference type="VEuPathDB" id="FungiDB:ASPCADRAFT_210244"/>
<dbReference type="Proteomes" id="UP000188318">
    <property type="component" value="Unassembled WGS sequence"/>
</dbReference>
<gene>
    <name evidence="2" type="ORF">ASPCADRAFT_210244</name>
</gene>
<reference evidence="3" key="1">
    <citation type="journal article" date="2017" name="Genome Biol.">
        <title>Comparative genomics reveals high biological diversity and specific adaptations in the industrially and medically important fungal genus Aspergillus.</title>
        <authorList>
            <person name="de Vries R.P."/>
            <person name="Riley R."/>
            <person name="Wiebenga A."/>
            <person name="Aguilar-Osorio G."/>
            <person name="Amillis S."/>
            <person name="Uchima C.A."/>
            <person name="Anderluh G."/>
            <person name="Asadollahi M."/>
            <person name="Askin M."/>
            <person name="Barry K."/>
            <person name="Battaglia E."/>
            <person name="Bayram O."/>
            <person name="Benocci T."/>
            <person name="Braus-Stromeyer S.A."/>
            <person name="Caldana C."/>
            <person name="Canovas D."/>
            <person name="Cerqueira G.C."/>
            <person name="Chen F."/>
            <person name="Chen W."/>
            <person name="Choi C."/>
            <person name="Clum A."/>
            <person name="Dos Santos R.A."/>
            <person name="Damasio A.R."/>
            <person name="Diallinas G."/>
            <person name="Emri T."/>
            <person name="Fekete E."/>
            <person name="Flipphi M."/>
            <person name="Freyberg S."/>
            <person name="Gallo A."/>
            <person name="Gournas C."/>
            <person name="Habgood R."/>
            <person name="Hainaut M."/>
            <person name="Harispe M.L."/>
            <person name="Henrissat B."/>
            <person name="Hilden K.S."/>
            <person name="Hope R."/>
            <person name="Hossain A."/>
            <person name="Karabika E."/>
            <person name="Karaffa L."/>
            <person name="Karanyi Z."/>
            <person name="Krasevec N."/>
            <person name="Kuo A."/>
            <person name="Kusch H."/>
            <person name="LaButti K."/>
            <person name="Lagendijk E.L."/>
            <person name="Lapidus A."/>
            <person name="Levasseur A."/>
            <person name="Lindquist E."/>
            <person name="Lipzen A."/>
            <person name="Logrieco A.F."/>
            <person name="MacCabe A."/>
            <person name="Maekelae M.R."/>
            <person name="Malavazi I."/>
            <person name="Melin P."/>
            <person name="Meyer V."/>
            <person name="Mielnichuk N."/>
            <person name="Miskei M."/>
            <person name="Molnar A.P."/>
            <person name="Mule G."/>
            <person name="Ngan C.Y."/>
            <person name="Orejas M."/>
            <person name="Orosz E."/>
            <person name="Ouedraogo J.P."/>
            <person name="Overkamp K.M."/>
            <person name="Park H.-S."/>
            <person name="Perrone G."/>
            <person name="Piumi F."/>
            <person name="Punt P.J."/>
            <person name="Ram A.F."/>
            <person name="Ramon A."/>
            <person name="Rauscher S."/>
            <person name="Record E."/>
            <person name="Riano-Pachon D.M."/>
            <person name="Robert V."/>
            <person name="Roehrig J."/>
            <person name="Ruller R."/>
            <person name="Salamov A."/>
            <person name="Salih N.S."/>
            <person name="Samson R.A."/>
            <person name="Sandor E."/>
            <person name="Sanguinetti M."/>
            <person name="Schuetze T."/>
            <person name="Sepcic K."/>
            <person name="Shelest E."/>
            <person name="Sherlock G."/>
            <person name="Sophianopoulou V."/>
            <person name="Squina F.M."/>
            <person name="Sun H."/>
            <person name="Susca A."/>
            <person name="Todd R.B."/>
            <person name="Tsang A."/>
            <person name="Unkles S.E."/>
            <person name="van de Wiele N."/>
            <person name="van Rossen-Uffink D."/>
            <person name="Oliveira J.V."/>
            <person name="Vesth T.C."/>
            <person name="Visser J."/>
            <person name="Yu J.-H."/>
            <person name="Zhou M."/>
            <person name="Andersen M.R."/>
            <person name="Archer D.B."/>
            <person name="Baker S.E."/>
            <person name="Benoit I."/>
            <person name="Brakhage A.A."/>
            <person name="Braus G.H."/>
            <person name="Fischer R."/>
            <person name="Frisvad J.C."/>
            <person name="Goldman G.H."/>
            <person name="Houbraken J."/>
            <person name="Oakley B."/>
            <person name="Pocsi I."/>
            <person name="Scazzocchio C."/>
            <person name="Seiboth B."/>
            <person name="vanKuyk P.A."/>
            <person name="Wortman J."/>
            <person name="Dyer P.S."/>
            <person name="Grigoriev I.V."/>
        </authorList>
    </citation>
    <scope>NUCLEOTIDE SEQUENCE [LARGE SCALE GENOMIC DNA]</scope>
    <source>
        <strain evidence="3">ITEM 5010</strain>
    </source>
</reference>